<proteinExistence type="predicted"/>
<dbReference type="AlphaFoldDB" id="A0AAW1NZ46"/>
<evidence type="ECO:0000313" key="1">
    <source>
        <dbReference type="EMBL" id="KAK9799773.1"/>
    </source>
</evidence>
<dbReference type="Pfam" id="PF04339">
    <property type="entry name" value="FemAB_like"/>
    <property type="match status" value="2"/>
</dbReference>
<evidence type="ECO:0000313" key="2">
    <source>
        <dbReference type="Proteomes" id="UP001465755"/>
    </source>
</evidence>
<dbReference type="SUPFAM" id="SSF55729">
    <property type="entry name" value="Acyl-CoA N-acyltransferases (Nat)"/>
    <property type="match status" value="1"/>
</dbReference>
<gene>
    <name evidence="1" type="ORF">WJX73_004642</name>
</gene>
<dbReference type="InterPro" id="IPR007434">
    <property type="entry name" value="FemAB-like"/>
</dbReference>
<dbReference type="InterPro" id="IPR016181">
    <property type="entry name" value="Acyl_CoA_acyltransferase"/>
</dbReference>
<keyword evidence="2" id="KW-1185">Reference proteome</keyword>
<dbReference type="Gene3D" id="3.40.630.30">
    <property type="match status" value="1"/>
</dbReference>
<reference evidence="1 2" key="1">
    <citation type="journal article" date="2024" name="Nat. Commun.">
        <title>Phylogenomics reveals the evolutionary origins of lichenization in chlorophyte algae.</title>
        <authorList>
            <person name="Puginier C."/>
            <person name="Libourel C."/>
            <person name="Otte J."/>
            <person name="Skaloud P."/>
            <person name="Haon M."/>
            <person name="Grisel S."/>
            <person name="Petersen M."/>
            <person name="Berrin J.G."/>
            <person name="Delaux P.M."/>
            <person name="Dal Grande F."/>
            <person name="Keller J."/>
        </authorList>
    </citation>
    <scope>NUCLEOTIDE SEQUENCE [LARGE SCALE GENOMIC DNA]</scope>
    <source>
        <strain evidence="1 2">SAG 2036</strain>
    </source>
</reference>
<organism evidence="1 2">
    <name type="scientific">Symbiochloris irregularis</name>
    <dbReference type="NCBI Taxonomy" id="706552"/>
    <lineage>
        <taxon>Eukaryota</taxon>
        <taxon>Viridiplantae</taxon>
        <taxon>Chlorophyta</taxon>
        <taxon>core chlorophytes</taxon>
        <taxon>Trebouxiophyceae</taxon>
        <taxon>Trebouxiales</taxon>
        <taxon>Trebouxiaceae</taxon>
        <taxon>Symbiochloris</taxon>
    </lineage>
</organism>
<dbReference type="Proteomes" id="UP001465755">
    <property type="component" value="Unassembled WGS sequence"/>
</dbReference>
<protein>
    <recommendedName>
        <fullName evidence="3">GNAT family N-acetyltransferase</fullName>
    </recommendedName>
</protein>
<sequence>MQPWRAPSRGPCTREDRCLLPVCLTSDCITRLHNAQVRCNARRSRARRPAQQRIQAAMTLQEQIDGARLSGSIQRDSITDLKPPIEAPVPRLHAEIISAIDQVSKEDWNACACGGKEVNPFLLWEFLHALEASYSAIPYRGWKPQHVVMRDADNKQIIACCPLYLKNHSSGEYVFDHSWAHMAMYAGQNYYPKLQCCVPFTPVTGARILIRKGFSTGPVHALMGKLLAEVAAELEVSGLHMTFNTVEEWRELEPHGFLKRTGIQYHWYNNNNGGQAPSSNPACQQSQGQKYTTFDDFLMSLKQSKRKAIRQERKGVMNEGLKLRRLTGDDLTPAIWDQFYTFYRNTTDHKWGQAYLTREFFHRLGDAMPQHVVLAVAQEPNSSALVAGALNLLGSHALFGRNWGCTPGCWIKHLHFELCYYQAIECAIELGLERVEAGAQGEHKIQRGYLPQLTYSSHVIVDPGLRRLIEQSLYRDRAAVAYSVEMLRQEASPYKAQA</sequence>
<dbReference type="PANTHER" id="PTHR47017:SF1">
    <property type="entry name" value="ACYL-COA"/>
    <property type="match status" value="1"/>
</dbReference>
<dbReference type="PANTHER" id="PTHR47017">
    <property type="entry name" value="ACYL-COA"/>
    <property type="match status" value="1"/>
</dbReference>
<dbReference type="EMBL" id="JALJOQ010000087">
    <property type="protein sequence ID" value="KAK9799773.1"/>
    <property type="molecule type" value="Genomic_DNA"/>
</dbReference>
<accession>A0AAW1NZ46</accession>
<evidence type="ECO:0008006" key="3">
    <source>
        <dbReference type="Google" id="ProtNLM"/>
    </source>
</evidence>
<comment type="caution">
    <text evidence="1">The sequence shown here is derived from an EMBL/GenBank/DDBJ whole genome shotgun (WGS) entry which is preliminary data.</text>
</comment>
<name>A0AAW1NZ46_9CHLO</name>